<proteinExistence type="predicted"/>
<evidence type="ECO:0000313" key="2">
    <source>
        <dbReference type="Proteomes" id="UP000183954"/>
    </source>
</evidence>
<organism evidence="1 2">
    <name type="scientific">Desulfosporosinus lacus DSM 15449</name>
    <dbReference type="NCBI Taxonomy" id="1121420"/>
    <lineage>
        <taxon>Bacteria</taxon>
        <taxon>Bacillati</taxon>
        <taxon>Bacillota</taxon>
        <taxon>Clostridia</taxon>
        <taxon>Eubacteriales</taxon>
        <taxon>Desulfitobacteriaceae</taxon>
        <taxon>Desulfosporosinus</taxon>
    </lineage>
</organism>
<dbReference type="STRING" id="1121420.SAMN02746098_01619"/>
<name>A0A1M5WHB2_9FIRM</name>
<reference evidence="2" key="1">
    <citation type="submission" date="2016-11" db="EMBL/GenBank/DDBJ databases">
        <authorList>
            <person name="Varghese N."/>
            <person name="Submissions S."/>
        </authorList>
    </citation>
    <scope>NUCLEOTIDE SEQUENCE [LARGE SCALE GENOMIC DNA]</scope>
    <source>
        <strain evidence="2">DSM 15449</strain>
    </source>
</reference>
<dbReference type="EMBL" id="FQXJ01000005">
    <property type="protein sequence ID" value="SHH86892.1"/>
    <property type="molecule type" value="Genomic_DNA"/>
</dbReference>
<sequence length="150" mass="17342">MDVVLCAAYSGRRDTLPIREEVVLVPNKPMHMCNSPNCPNLTQDRFCPEHTKQERQRYDKHRGSAHERGYTYRWSQYSKWFLNQPKNVFCKLQLNGCDNISECVDHIDPPDGPNDPRFWDSVNHQGACIHCNSVKGHRKIKGESAPFSRG</sequence>
<dbReference type="AlphaFoldDB" id="A0A1M5WHB2"/>
<dbReference type="RefSeq" id="WP_207650032.1">
    <property type="nucleotide sequence ID" value="NZ_FQXJ01000005.1"/>
</dbReference>
<accession>A0A1M5WHB2</accession>
<protein>
    <submittedName>
        <fullName evidence="1">5-methylcytosine-specific restriction enzyme A</fullName>
    </submittedName>
</protein>
<dbReference type="Proteomes" id="UP000183954">
    <property type="component" value="Unassembled WGS sequence"/>
</dbReference>
<keyword evidence="2" id="KW-1185">Reference proteome</keyword>
<evidence type="ECO:0000313" key="1">
    <source>
        <dbReference type="EMBL" id="SHH86892.1"/>
    </source>
</evidence>
<gene>
    <name evidence="1" type="ORF">SAMN02746098_01619</name>
</gene>